<name>A0A4Y6V2S9_SACBS</name>
<dbReference type="AlphaFoldDB" id="A0A4Y6V2S9"/>
<dbReference type="PANTHER" id="PTHR23084">
    <property type="entry name" value="PHOSPHATIDYLINOSITOL-4-PHOSPHATE 5-KINASE RELATED"/>
    <property type="match status" value="1"/>
</dbReference>
<dbReference type="Gene3D" id="2.20.110.10">
    <property type="entry name" value="Histone H3 K4-specific methyltransferase SET7/9 N-terminal domain"/>
    <property type="match status" value="1"/>
</dbReference>
<accession>A0A4Y6V2S9</accession>
<dbReference type="OrthoDB" id="7059515at2"/>
<dbReference type="KEGG" id="saca:FFV09_04855"/>
<protein>
    <recommendedName>
        <fullName evidence="5">MORN repeat-containing protein</fullName>
    </recommendedName>
</protein>
<dbReference type="SUPFAM" id="SSF82185">
    <property type="entry name" value="Histone H3 K4-specific methyltransferase SET7/9 N-terminal domain"/>
    <property type="match status" value="1"/>
</dbReference>
<evidence type="ECO:0008006" key="5">
    <source>
        <dbReference type="Google" id="ProtNLM"/>
    </source>
</evidence>
<gene>
    <name evidence="3" type="ORF">FFV09_04855</name>
</gene>
<reference evidence="3 4" key="1">
    <citation type="submission" date="2019-06" db="EMBL/GenBank/DDBJ databases">
        <title>Saccharibacillus brassicae sp. nov., an endophytic bacterium isolated from Chinese cabbage seeds (Brassica pekinensis).</title>
        <authorList>
            <person name="Jiang L."/>
            <person name="Lee J."/>
            <person name="Kim S.W."/>
        </authorList>
    </citation>
    <scope>NUCLEOTIDE SEQUENCE [LARGE SCALE GENOMIC DNA]</scope>
    <source>
        <strain evidence="4">KCTC 43072 / ATSA2</strain>
    </source>
</reference>
<evidence type="ECO:0000313" key="4">
    <source>
        <dbReference type="Proteomes" id="UP000316968"/>
    </source>
</evidence>
<keyword evidence="2" id="KW-0732">Signal</keyword>
<dbReference type="InterPro" id="IPR003409">
    <property type="entry name" value="MORN"/>
</dbReference>
<feature type="chain" id="PRO_5021199407" description="MORN repeat-containing protein" evidence="2">
    <location>
        <begin position="25"/>
        <end position="247"/>
    </location>
</feature>
<keyword evidence="4" id="KW-1185">Reference proteome</keyword>
<evidence type="ECO:0000256" key="2">
    <source>
        <dbReference type="SAM" id="SignalP"/>
    </source>
</evidence>
<dbReference type="Proteomes" id="UP000316968">
    <property type="component" value="Chromosome"/>
</dbReference>
<sequence>MRHASIRLSAAMLIALSLAGAASAYPTGTAVHAAAAKQSLTLAGGATYYGQAENGLPDGRGTIRWPGSKTYSGSFEQGKRSGMGKYINAYTDADTGFRHKIVYTGTWANDRMNGEGTWTHKRMEASGRVILNEIRTGVFRDNAWSAGYEAIHAEADPEYGYTYKDQGMRLNVLAGGGNLLASWKKGELFGVAYQKGAVSRGYSIFPEESAAKERERQASIRYLKSIASQVAPHLQKFEQLSRQLPLK</sequence>
<evidence type="ECO:0000313" key="3">
    <source>
        <dbReference type="EMBL" id="QDH23664.1"/>
    </source>
</evidence>
<keyword evidence="1" id="KW-0677">Repeat</keyword>
<feature type="signal peptide" evidence="2">
    <location>
        <begin position="1"/>
        <end position="24"/>
    </location>
</feature>
<evidence type="ECO:0000256" key="1">
    <source>
        <dbReference type="ARBA" id="ARBA00022737"/>
    </source>
</evidence>
<dbReference type="PANTHER" id="PTHR23084:SF263">
    <property type="entry name" value="MORN REPEAT-CONTAINING PROTEIN 1"/>
    <property type="match status" value="1"/>
</dbReference>
<dbReference type="SMART" id="SM00698">
    <property type="entry name" value="MORN"/>
    <property type="match status" value="3"/>
</dbReference>
<proteinExistence type="predicted"/>
<dbReference type="EMBL" id="CP041217">
    <property type="protein sequence ID" value="QDH23664.1"/>
    <property type="molecule type" value="Genomic_DNA"/>
</dbReference>
<organism evidence="3 4">
    <name type="scientific">Saccharibacillus brassicae</name>
    <dbReference type="NCBI Taxonomy" id="2583377"/>
    <lineage>
        <taxon>Bacteria</taxon>
        <taxon>Bacillati</taxon>
        <taxon>Bacillota</taxon>
        <taxon>Bacilli</taxon>
        <taxon>Bacillales</taxon>
        <taxon>Paenibacillaceae</taxon>
        <taxon>Saccharibacillus</taxon>
    </lineage>
</organism>
<dbReference type="Pfam" id="PF02493">
    <property type="entry name" value="MORN"/>
    <property type="match status" value="3"/>
</dbReference>